<accession>A0A0B5FFA4</accession>
<organism evidence="1 2">
    <name type="scientific">Geoalkalibacter subterraneus</name>
    <dbReference type="NCBI Taxonomy" id="483547"/>
    <lineage>
        <taxon>Bacteria</taxon>
        <taxon>Pseudomonadati</taxon>
        <taxon>Thermodesulfobacteriota</taxon>
        <taxon>Desulfuromonadia</taxon>
        <taxon>Desulfuromonadales</taxon>
        <taxon>Geoalkalibacteraceae</taxon>
        <taxon>Geoalkalibacter</taxon>
    </lineage>
</organism>
<dbReference type="KEGG" id="gsb:GSUB_10065"/>
<evidence type="ECO:0008006" key="3">
    <source>
        <dbReference type="Google" id="ProtNLM"/>
    </source>
</evidence>
<keyword evidence="2" id="KW-1185">Reference proteome</keyword>
<dbReference type="InterPro" id="IPR049994">
    <property type="entry name" value="Staley_37-like"/>
</dbReference>
<evidence type="ECO:0000313" key="2">
    <source>
        <dbReference type="Proteomes" id="UP000035036"/>
    </source>
</evidence>
<protein>
    <recommendedName>
        <fullName evidence="3">Major capsid protein</fullName>
    </recommendedName>
</protein>
<dbReference type="OrthoDB" id="1550272at2"/>
<reference evidence="1 2" key="1">
    <citation type="journal article" date="2015" name="Genome Announc.">
        <title>Genomes of Geoalkalibacter ferrihydriticus Z-0531T and Geoalkalibacter subterraneus Red1T, Two Haloalkaliphilic Metal-Reducing Deltaproteobacteria.</title>
        <authorList>
            <person name="Badalamenti J.P."/>
            <person name="Krajmalnik-Brown R."/>
            <person name="Torres C.I."/>
            <person name="Bond D.R."/>
        </authorList>
    </citation>
    <scope>NUCLEOTIDE SEQUENCE [LARGE SCALE GENOMIC DNA]</scope>
    <source>
        <strain evidence="1 2">Red1</strain>
    </source>
</reference>
<proteinExistence type="predicted"/>
<dbReference type="HOGENOM" id="CLU_968953_0_0_7"/>
<dbReference type="STRING" id="483547.GSUB_10065"/>
<dbReference type="AlphaFoldDB" id="A0A0B5FFA4"/>
<name>A0A0B5FFA4_9BACT</name>
<sequence length="287" mass="32157">MKTNQLKIHSQEYMETMARLMSEALESPEGMRALAAAIAAPIEQEIKRKEISSLLLTKHTLPKGERPVYQKKPTVKAHWISKDGDAQEQEVGNDEVEFPTNRIHSNPMVDVSVLKNGNIGTLMDIQTSAADAIRKEMDRRTISVLSSAIPASNIIEVTGDLLTEEALNEAISIIEDLELSVKYIVMRGRRFNDMRGWNLDPQTKLELRQKGVIKNYGTGGILLTASMPLDEIIIVPDEEVGKMPVRENLKTESIDQKTRFKTGWLVWSEIGQGITRPDIMAKVKLVP</sequence>
<dbReference type="RefSeq" id="WP_040200617.1">
    <property type="nucleotide sequence ID" value="NZ_CP010311.1"/>
</dbReference>
<dbReference type="NCBIfam" id="NF042927">
    <property type="entry name" value="capsid_Caudo_2"/>
    <property type="match status" value="1"/>
</dbReference>
<evidence type="ECO:0000313" key="1">
    <source>
        <dbReference type="EMBL" id="AJF06827.1"/>
    </source>
</evidence>
<gene>
    <name evidence="1" type="ORF">GSUB_10065</name>
</gene>
<dbReference type="EMBL" id="CP010311">
    <property type="protein sequence ID" value="AJF06827.1"/>
    <property type="molecule type" value="Genomic_DNA"/>
</dbReference>
<dbReference type="Proteomes" id="UP000035036">
    <property type="component" value="Chromosome"/>
</dbReference>